<dbReference type="CDD" id="cd01347">
    <property type="entry name" value="ligand_gated_channel"/>
    <property type="match status" value="1"/>
</dbReference>
<keyword evidence="3 14" id="KW-0813">Transport</keyword>
<evidence type="ECO:0000259" key="18">
    <source>
        <dbReference type="Pfam" id="PF07715"/>
    </source>
</evidence>
<keyword evidence="5" id="KW-0410">Iron transport</keyword>
<dbReference type="AlphaFoldDB" id="C2FV38"/>
<accession>C2FV38</accession>
<dbReference type="RefSeq" id="WP_003006780.1">
    <property type="nucleotide sequence ID" value="NZ_GG668631.1"/>
</dbReference>
<proteinExistence type="inferred from homology"/>
<evidence type="ECO:0000259" key="17">
    <source>
        <dbReference type="Pfam" id="PF00593"/>
    </source>
</evidence>
<evidence type="ECO:0000256" key="5">
    <source>
        <dbReference type="ARBA" id="ARBA00022496"/>
    </source>
</evidence>
<dbReference type="GO" id="GO:0015344">
    <property type="term" value="F:siderophore uptake transmembrane transporter activity"/>
    <property type="evidence" value="ECO:0007669"/>
    <property type="project" value="TreeGrafter"/>
</dbReference>
<dbReference type="GO" id="GO:0038023">
    <property type="term" value="F:signaling receptor activity"/>
    <property type="evidence" value="ECO:0007669"/>
    <property type="project" value="InterPro"/>
</dbReference>
<keyword evidence="9" id="KW-0406">Ion transport</keyword>
<dbReference type="InterPro" id="IPR000531">
    <property type="entry name" value="Beta-barrel_TonB"/>
</dbReference>
<evidence type="ECO:0000256" key="1">
    <source>
        <dbReference type="ARBA" id="ARBA00004571"/>
    </source>
</evidence>
<keyword evidence="13 14" id="KW-0998">Cell outer membrane</keyword>
<protein>
    <submittedName>
        <fullName evidence="19">TonB-dependent siderophore receptor</fullName>
    </submittedName>
</protein>
<dbReference type="InterPro" id="IPR036942">
    <property type="entry name" value="Beta-barrel_TonB_sf"/>
</dbReference>
<dbReference type="InterPro" id="IPR012910">
    <property type="entry name" value="Plug_dom"/>
</dbReference>
<dbReference type="GO" id="GO:0015891">
    <property type="term" value="P:siderophore transport"/>
    <property type="evidence" value="ECO:0007669"/>
    <property type="project" value="InterPro"/>
</dbReference>
<keyword evidence="10 15" id="KW-0798">TonB box</keyword>
<keyword evidence="7 16" id="KW-0732">Signal</keyword>
<dbReference type="PANTHER" id="PTHR32552">
    <property type="entry name" value="FERRICHROME IRON RECEPTOR-RELATED"/>
    <property type="match status" value="1"/>
</dbReference>
<dbReference type="Gene3D" id="2.60.40.1120">
    <property type="entry name" value="Carboxypeptidase-like, regulatory domain"/>
    <property type="match status" value="1"/>
</dbReference>
<evidence type="ECO:0000256" key="12">
    <source>
        <dbReference type="ARBA" id="ARBA00023170"/>
    </source>
</evidence>
<dbReference type="PROSITE" id="PS52016">
    <property type="entry name" value="TONB_DEPENDENT_REC_3"/>
    <property type="match status" value="1"/>
</dbReference>
<organism evidence="19 20">
    <name type="scientific">Sphingobacterium spiritivorum ATCC 33300</name>
    <dbReference type="NCBI Taxonomy" id="525372"/>
    <lineage>
        <taxon>Bacteria</taxon>
        <taxon>Pseudomonadati</taxon>
        <taxon>Bacteroidota</taxon>
        <taxon>Sphingobacteriia</taxon>
        <taxon>Sphingobacteriales</taxon>
        <taxon>Sphingobacteriaceae</taxon>
        <taxon>Sphingobacterium</taxon>
    </lineage>
</organism>
<evidence type="ECO:0000256" key="3">
    <source>
        <dbReference type="ARBA" id="ARBA00022448"/>
    </source>
</evidence>
<evidence type="ECO:0000256" key="4">
    <source>
        <dbReference type="ARBA" id="ARBA00022452"/>
    </source>
</evidence>
<dbReference type="Pfam" id="PF13620">
    <property type="entry name" value="CarboxypepD_reg"/>
    <property type="match status" value="1"/>
</dbReference>
<evidence type="ECO:0000256" key="2">
    <source>
        <dbReference type="ARBA" id="ARBA00009810"/>
    </source>
</evidence>
<feature type="domain" description="TonB-dependent receptor plug" evidence="18">
    <location>
        <begin position="131"/>
        <end position="231"/>
    </location>
</feature>
<evidence type="ECO:0000256" key="14">
    <source>
        <dbReference type="PROSITE-ProRule" id="PRU01360"/>
    </source>
</evidence>
<keyword evidence="11 14" id="KW-0472">Membrane</keyword>
<keyword evidence="4 14" id="KW-1134">Transmembrane beta strand</keyword>
<sequence>MKTKIAIFLALCSLMSFSYAQTSRITGIVKTSDGHIAENVVVLLNGGKASKVSELGVYEFNNLKPGNYKITARHIGLTSRTIEAKVSEGETKVVDFIMADTKRQLDEVLVEGLKGLVEEQPSSSLRVQTPLLELPQSVQVISSSVLSKQQIFNLADGAIRNVSGVSRQSHWNDMYVNIHMRGSQIQAFRNGMNVVSSFWSPLSEDMSTVERIEFVKGPAGFMMSSGDPAGIYNVVTKKPTAENKGEVTFSAGSFEALRSTLDLNGRLSKDGKLLMRMNVAADRKSSFRPNENNKRFVIAPVLSYELNEDTKLTFEYTYQKAKMTDVGSAYVMSPFGYKSLPRDFTFSMPGLEPFNVDEHSAFLTIEHQLSKDWKLTGQGAYFNYNQIGASSWPKDIAADGKVIRKSDIWDAQSEMAMGQIFLNGQVRTGGVRHRILAGLDVGDKKYDADWNQSQVLDSLNGGEFDPQNPDYTPDFGFKPFDRSLPVSQRSATGGGAMATKYSSVYIQDELGFFEDALRLTLAGRLTTMSVANWGGKPVKSTKVTPRLGLSYSIDKLTSVYGLYDQAFLPQNGILFDGSEVKPITGNNMELGIKRDWFGGKWNTTLAVYQIVKNHEITSYGPRPEMSMEIGQKKVKGIELDIKGEILKGLNVIANYAYTDGEITKLNEGVGNQFFVGQRLDGADKHIANVWLDYELISGKLKGLSFNAGMSSNSDRATGFYSNDNPEYNLEDYLRFDGGLGYRHKAFSVRLNVNNLLDKYLLAGGAYYTNYFTTPVYSWQADAPRNYRLTMSCKF</sequence>
<dbReference type="EMBL" id="ACHB01000030">
    <property type="protein sequence ID" value="EEI93161.1"/>
    <property type="molecule type" value="Genomic_DNA"/>
</dbReference>
<reference evidence="19 20" key="1">
    <citation type="submission" date="2009-01" db="EMBL/GenBank/DDBJ databases">
        <authorList>
            <person name="Qin X."/>
            <person name="Bachman B."/>
            <person name="Battles P."/>
            <person name="Bell A."/>
            <person name="Bess C."/>
            <person name="Bickham C."/>
            <person name="Chaboub L."/>
            <person name="Chen D."/>
            <person name="Coyle M."/>
            <person name="Deiros D.R."/>
            <person name="Dinh H."/>
            <person name="Forbes L."/>
            <person name="Fowler G."/>
            <person name="Francisco L."/>
            <person name="Fu Q."/>
            <person name="Gubbala S."/>
            <person name="Hale W."/>
            <person name="Han Y."/>
            <person name="Hemphill L."/>
            <person name="Highlander S.K."/>
            <person name="Hirani K."/>
            <person name="Hogues M."/>
            <person name="Jackson L."/>
            <person name="Jakkamsetti A."/>
            <person name="Javaid M."/>
            <person name="Jiang H."/>
            <person name="Korchina V."/>
            <person name="Kovar C."/>
            <person name="Lara F."/>
            <person name="Lee S."/>
            <person name="Mata R."/>
            <person name="Mathew T."/>
            <person name="Moen C."/>
            <person name="Morales K."/>
            <person name="Munidasa M."/>
            <person name="Nazareth L."/>
            <person name="Ngo R."/>
            <person name="Nguyen L."/>
            <person name="Okwuonu G."/>
            <person name="Ongeri F."/>
            <person name="Patil S."/>
            <person name="Petrosino J."/>
            <person name="Pham C."/>
            <person name="Pham P."/>
            <person name="Pu L.-L."/>
            <person name="Puazo M."/>
            <person name="Raj R."/>
            <person name="Reid J."/>
            <person name="Rouhana J."/>
            <person name="Saada N."/>
            <person name="Shang Y."/>
            <person name="Simmons D."/>
            <person name="Thornton R."/>
            <person name="Warren J."/>
            <person name="Weissenberger G."/>
            <person name="Zhang J."/>
            <person name="Zhang L."/>
            <person name="Zhou C."/>
            <person name="Zhu D."/>
            <person name="Muzny D."/>
            <person name="Worley K."/>
            <person name="Gibbs R."/>
        </authorList>
    </citation>
    <scope>NUCLEOTIDE SEQUENCE [LARGE SCALE GENOMIC DNA]</scope>
    <source>
        <strain evidence="19 20">ATCC 33300</strain>
    </source>
</reference>
<dbReference type="Pfam" id="PF00593">
    <property type="entry name" value="TonB_dep_Rec_b-barrel"/>
    <property type="match status" value="1"/>
</dbReference>
<dbReference type="InterPro" id="IPR010105">
    <property type="entry name" value="TonB_sidphr_rcpt"/>
</dbReference>
<dbReference type="InterPro" id="IPR039426">
    <property type="entry name" value="TonB-dep_rcpt-like"/>
</dbReference>
<dbReference type="HOGENOM" id="CLU_008287_9_4_10"/>
<keyword evidence="6 14" id="KW-0812">Transmembrane</keyword>
<feature type="signal peptide" evidence="16">
    <location>
        <begin position="1"/>
        <end position="20"/>
    </location>
</feature>
<dbReference type="NCBIfam" id="TIGR01783">
    <property type="entry name" value="TonB-siderophor"/>
    <property type="match status" value="1"/>
</dbReference>
<evidence type="ECO:0000256" key="16">
    <source>
        <dbReference type="SAM" id="SignalP"/>
    </source>
</evidence>
<evidence type="ECO:0000256" key="11">
    <source>
        <dbReference type="ARBA" id="ARBA00023136"/>
    </source>
</evidence>
<dbReference type="Gene3D" id="2.40.170.20">
    <property type="entry name" value="TonB-dependent receptor, beta-barrel domain"/>
    <property type="match status" value="1"/>
</dbReference>
<evidence type="ECO:0000313" key="19">
    <source>
        <dbReference type="EMBL" id="EEI93161.1"/>
    </source>
</evidence>
<dbReference type="SUPFAM" id="SSF49452">
    <property type="entry name" value="Starch-binding domain-like"/>
    <property type="match status" value="1"/>
</dbReference>
<comment type="subcellular location">
    <subcellularLocation>
        <location evidence="1 14">Cell outer membrane</location>
        <topology evidence="1 14">Multi-pass membrane protein</topology>
    </subcellularLocation>
</comment>
<dbReference type="InterPro" id="IPR013784">
    <property type="entry name" value="Carb-bd-like_fold"/>
</dbReference>
<evidence type="ECO:0000256" key="9">
    <source>
        <dbReference type="ARBA" id="ARBA00023065"/>
    </source>
</evidence>
<dbReference type="Pfam" id="PF07715">
    <property type="entry name" value="Plug"/>
    <property type="match status" value="1"/>
</dbReference>
<evidence type="ECO:0000313" key="20">
    <source>
        <dbReference type="Proteomes" id="UP000006241"/>
    </source>
</evidence>
<dbReference type="InterPro" id="IPR037066">
    <property type="entry name" value="Plug_dom_sf"/>
</dbReference>
<keyword evidence="8" id="KW-0408">Iron</keyword>
<comment type="similarity">
    <text evidence="2 14 15">Belongs to the TonB-dependent receptor family.</text>
</comment>
<evidence type="ECO:0000256" key="13">
    <source>
        <dbReference type="ARBA" id="ARBA00023237"/>
    </source>
</evidence>
<evidence type="ECO:0000256" key="8">
    <source>
        <dbReference type="ARBA" id="ARBA00023004"/>
    </source>
</evidence>
<dbReference type="Gene3D" id="2.170.130.10">
    <property type="entry name" value="TonB-dependent receptor, plug domain"/>
    <property type="match status" value="1"/>
</dbReference>
<dbReference type="GO" id="GO:0009279">
    <property type="term" value="C:cell outer membrane"/>
    <property type="evidence" value="ECO:0007669"/>
    <property type="project" value="UniProtKB-SubCell"/>
</dbReference>
<feature type="domain" description="TonB-dependent receptor-like beta-barrel" evidence="17">
    <location>
        <begin position="309"/>
        <end position="755"/>
    </location>
</feature>
<name>C2FV38_SPHSI</name>
<comment type="caution">
    <text evidence="19">The sequence shown here is derived from an EMBL/GenBank/DDBJ whole genome shotgun (WGS) entry which is preliminary data.</text>
</comment>
<dbReference type="SUPFAM" id="SSF56935">
    <property type="entry name" value="Porins"/>
    <property type="match status" value="1"/>
</dbReference>
<feature type="chain" id="PRO_5002912236" evidence="16">
    <location>
        <begin position="21"/>
        <end position="794"/>
    </location>
</feature>
<gene>
    <name evidence="19" type="ORF">HMPREF0765_1194</name>
</gene>
<evidence type="ECO:0000256" key="10">
    <source>
        <dbReference type="ARBA" id="ARBA00023077"/>
    </source>
</evidence>
<keyword evidence="12 19" id="KW-0675">Receptor</keyword>
<dbReference type="GO" id="GO:0030246">
    <property type="term" value="F:carbohydrate binding"/>
    <property type="evidence" value="ECO:0007669"/>
    <property type="project" value="InterPro"/>
</dbReference>
<dbReference type="Proteomes" id="UP000006241">
    <property type="component" value="Unassembled WGS sequence"/>
</dbReference>
<evidence type="ECO:0000256" key="6">
    <source>
        <dbReference type="ARBA" id="ARBA00022692"/>
    </source>
</evidence>
<evidence type="ECO:0000256" key="15">
    <source>
        <dbReference type="RuleBase" id="RU003357"/>
    </source>
</evidence>
<dbReference type="PANTHER" id="PTHR32552:SF68">
    <property type="entry name" value="FERRICHROME OUTER MEMBRANE TRANSPORTER_PHAGE RECEPTOR"/>
    <property type="match status" value="1"/>
</dbReference>
<evidence type="ECO:0000256" key="7">
    <source>
        <dbReference type="ARBA" id="ARBA00022729"/>
    </source>
</evidence>